<organism evidence="15 16">
    <name type="scientific">Aegilops tauschii subsp. strangulata</name>
    <name type="common">Goatgrass</name>
    <dbReference type="NCBI Taxonomy" id="200361"/>
    <lineage>
        <taxon>Eukaryota</taxon>
        <taxon>Viridiplantae</taxon>
        <taxon>Streptophyta</taxon>
        <taxon>Embryophyta</taxon>
        <taxon>Tracheophyta</taxon>
        <taxon>Spermatophyta</taxon>
        <taxon>Magnoliopsida</taxon>
        <taxon>Liliopsida</taxon>
        <taxon>Poales</taxon>
        <taxon>Poaceae</taxon>
        <taxon>BOP clade</taxon>
        <taxon>Pooideae</taxon>
        <taxon>Triticodae</taxon>
        <taxon>Triticeae</taxon>
        <taxon>Triticinae</taxon>
        <taxon>Aegilops</taxon>
    </lineage>
</organism>
<dbReference type="Gene3D" id="1.10.225.10">
    <property type="entry name" value="Saposin-like"/>
    <property type="match status" value="1"/>
</dbReference>
<reference evidence="15" key="3">
    <citation type="journal article" date="2017" name="Nature">
        <title>Genome sequence of the progenitor of the wheat D genome Aegilops tauschii.</title>
        <authorList>
            <person name="Luo M.C."/>
            <person name="Gu Y.Q."/>
            <person name="Puiu D."/>
            <person name="Wang H."/>
            <person name="Twardziok S.O."/>
            <person name="Deal K.R."/>
            <person name="Huo N."/>
            <person name="Zhu T."/>
            <person name="Wang L."/>
            <person name="Wang Y."/>
            <person name="McGuire P.E."/>
            <person name="Liu S."/>
            <person name="Long H."/>
            <person name="Ramasamy R.K."/>
            <person name="Rodriguez J.C."/>
            <person name="Van S.L."/>
            <person name="Yuan L."/>
            <person name="Wang Z."/>
            <person name="Xia Z."/>
            <person name="Xiao L."/>
            <person name="Anderson O.D."/>
            <person name="Ouyang S."/>
            <person name="Liang Y."/>
            <person name="Zimin A.V."/>
            <person name="Pertea G."/>
            <person name="Qi P."/>
            <person name="Bennetzen J.L."/>
            <person name="Dai X."/>
            <person name="Dawson M.W."/>
            <person name="Muller H.G."/>
            <person name="Kugler K."/>
            <person name="Rivarola-Duarte L."/>
            <person name="Spannagl M."/>
            <person name="Mayer K.F.X."/>
            <person name="Lu F.H."/>
            <person name="Bevan M.W."/>
            <person name="Leroy P."/>
            <person name="Li P."/>
            <person name="You F.M."/>
            <person name="Sun Q."/>
            <person name="Liu Z."/>
            <person name="Lyons E."/>
            <person name="Wicker T."/>
            <person name="Salzberg S.L."/>
            <person name="Devos K.M."/>
            <person name="Dvorak J."/>
        </authorList>
    </citation>
    <scope>NUCLEOTIDE SEQUENCE [LARGE SCALE GENOMIC DNA]</scope>
    <source>
        <strain evidence="15">cv. AL8/78</strain>
    </source>
</reference>
<evidence type="ECO:0000259" key="14">
    <source>
        <dbReference type="PROSITE" id="PS51767"/>
    </source>
</evidence>
<feature type="domain" description="Saposin B-type" evidence="13">
    <location>
        <begin position="366"/>
        <end position="406"/>
    </location>
</feature>
<evidence type="ECO:0000256" key="2">
    <source>
        <dbReference type="ARBA" id="ARBA00022670"/>
    </source>
</evidence>
<feature type="chain" id="PRO_5019415175" description="Peptidase A1 domain-containing protein" evidence="12">
    <location>
        <begin position="43"/>
        <end position="559"/>
    </location>
</feature>
<keyword evidence="4 11" id="KW-0064">Aspartyl protease</keyword>
<evidence type="ECO:0000259" key="13">
    <source>
        <dbReference type="PROSITE" id="PS50015"/>
    </source>
</evidence>
<dbReference type="PANTHER" id="PTHR47966">
    <property type="entry name" value="BETA-SITE APP-CLEAVING ENZYME, ISOFORM A-RELATED"/>
    <property type="match status" value="1"/>
</dbReference>
<feature type="active site" evidence="9">
    <location>
        <position position="119"/>
    </location>
</feature>
<dbReference type="AlphaFoldDB" id="A0A453PYK3"/>
<feature type="signal peptide" evidence="12">
    <location>
        <begin position="1"/>
        <end position="42"/>
    </location>
</feature>
<reference evidence="16" key="2">
    <citation type="journal article" date="2017" name="Nat. Plants">
        <title>The Aegilops tauschii genome reveals multiple impacts of transposons.</title>
        <authorList>
            <person name="Zhao G."/>
            <person name="Zou C."/>
            <person name="Li K."/>
            <person name="Wang K."/>
            <person name="Li T."/>
            <person name="Gao L."/>
            <person name="Zhang X."/>
            <person name="Wang H."/>
            <person name="Yang Z."/>
            <person name="Liu X."/>
            <person name="Jiang W."/>
            <person name="Mao L."/>
            <person name="Kong X."/>
            <person name="Jiao Y."/>
            <person name="Jia J."/>
        </authorList>
    </citation>
    <scope>NUCLEOTIDE SEQUENCE [LARGE SCALE GENOMIC DNA]</scope>
    <source>
        <strain evidence="16">cv. AL8/78</strain>
    </source>
</reference>
<keyword evidence="8" id="KW-0325">Glycoprotein</keyword>
<evidence type="ECO:0000256" key="11">
    <source>
        <dbReference type="RuleBase" id="RU000454"/>
    </source>
</evidence>
<dbReference type="GO" id="GO:0006508">
    <property type="term" value="P:proteolysis"/>
    <property type="evidence" value="ECO:0007669"/>
    <property type="project" value="UniProtKB-KW"/>
</dbReference>
<dbReference type="PROSITE" id="PS00141">
    <property type="entry name" value="ASP_PROTEASE"/>
    <property type="match status" value="2"/>
</dbReference>
<dbReference type="Gramene" id="AET6Gv20917200.2">
    <property type="protein sequence ID" value="AET6Gv20917200.2"/>
    <property type="gene ID" value="AET6Gv20917200"/>
</dbReference>
<comment type="similarity">
    <text evidence="1 11">Belongs to the peptidase A1 family.</text>
</comment>
<reference evidence="15" key="4">
    <citation type="submission" date="2019-03" db="UniProtKB">
        <authorList>
            <consortium name="EnsemblPlants"/>
        </authorList>
    </citation>
    <scope>IDENTIFICATION</scope>
</reference>
<keyword evidence="3 12" id="KW-0732">Signal</keyword>
<keyword evidence="6" id="KW-0865">Zymogen</keyword>
<proteinExistence type="inferred from homology"/>
<keyword evidence="7 10" id="KW-1015">Disulfide bond</keyword>
<keyword evidence="5 11" id="KW-0378">Hydrolase</keyword>
<evidence type="ECO:0000256" key="4">
    <source>
        <dbReference type="ARBA" id="ARBA00022750"/>
    </source>
</evidence>
<dbReference type="InterPro" id="IPR001969">
    <property type="entry name" value="Aspartic_peptidase_AS"/>
</dbReference>
<dbReference type="EnsemblPlants" id="AET6Gv20917200.2">
    <property type="protein sequence ID" value="AET6Gv20917200.2"/>
    <property type="gene ID" value="AET6Gv20917200"/>
</dbReference>
<dbReference type="PROSITE" id="PS50015">
    <property type="entry name" value="SAP_B"/>
    <property type="match status" value="2"/>
</dbReference>
<accession>A0A453PYK3</accession>
<evidence type="ECO:0000256" key="10">
    <source>
        <dbReference type="PIRSR" id="PIRSR601461-2"/>
    </source>
</evidence>
<keyword evidence="2 11" id="KW-0645">Protease</keyword>
<evidence type="ECO:0000256" key="9">
    <source>
        <dbReference type="PIRSR" id="PIRSR601461-1"/>
    </source>
</evidence>
<dbReference type="PRINTS" id="PR00792">
    <property type="entry name" value="PEPSIN"/>
</dbReference>
<evidence type="ECO:0000256" key="7">
    <source>
        <dbReference type="ARBA" id="ARBA00023157"/>
    </source>
</evidence>
<dbReference type="Gene3D" id="2.40.70.10">
    <property type="entry name" value="Acid Proteases"/>
    <property type="match status" value="2"/>
</dbReference>
<dbReference type="STRING" id="200361.A0A453PYK3"/>
<dbReference type="Pfam" id="PF00026">
    <property type="entry name" value="Asp"/>
    <property type="match status" value="1"/>
</dbReference>
<dbReference type="InterPro" id="IPR008139">
    <property type="entry name" value="SaposinB_dom"/>
</dbReference>
<reference evidence="16" key="1">
    <citation type="journal article" date="2014" name="Science">
        <title>Ancient hybridizations among the ancestral genomes of bread wheat.</title>
        <authorList>
            <consortium name="International Wheat Genome Sequencing Consortium,"/>
            <person name="Marcussen T."/>
            <person name="Sandve S.R."/>
            <person name="Heier L."/>
            <person name="Spannagl M."/>
            <person name="Pfeifer M."/>
            <person name="Jakobsen K.S."/>
            <person name="Wulff B.B."/>
            <person name="Steuernagel B."/>
            <person name="Mayer K.F."/>
            <person name="Olsen O.A."/>
        </authorList>
    </citation>
    <scope>NUCLEOTIDE SEQUENCE [LARGE SCALE GENOMIC DNA]</scope>
    <source>
        <strain evidence="16">cv. AL8/78</strain>
    </source>
</reference>
<dbReference type="InterPro" id="IPR008138">
    <property type="entry name" value="SapB_2"/>
</dbReference>
<reference evidence="15" key="5">
    <citation type="journal article" date="2021" name="G3 (Bethesda)">
        <title>Aegilops tauschii genome assembly Aet v5.0 features greater sequence contiguity and improved annotation.</title>
        <authorList>
            <person name="Wang L."/>
            <person name="Zhu T."/>
            <person name="Rodriguez J.C."/>
            <person name="Deal K.R."/>
            <person name="Dubcovsky J."/>
            <person name="McGuire P.E."/>
            <person name="Lux T."/>
            <person name="Spannagl M."/>
            <person name="Mayer K.F.X."/>
            <person name="Baldrich P."/>
            <person name="Meyers B.C."/>
            <person name="Huo N."/>
            <person name="Gu Y.Q."/>
            <person name="Zhou H."/>
            <person name="Devos K.M."/>
            <person name="Bennetzen J.L."/>
            <person name="Unver T."/>
            <person name="Budak H."/>
            <person name="Gulick P.J."/>
            <person name="Galiba G."/>
            <person name="Kalapos B."/>
            <person name="Nelson D.R."/>
            <person name="Li P."/>
            <person name="You F.M."/>
            <person name="Luo M.C."/>
            <person name="Dvorak J."/>
        </authorList>
    </citation>
    <scope>NUCLEOTIDE SEQUENCE [LARGE SCALE GENOMIC DNA]</scope>
    <source>
        <strain evidence="15">cv. AL8/78</strain>
    </source>
</reference>
<dbReference type="InterPro" id="IPR001461">
    <property type="entry name" value="Aspartic_peptidase_A1"/>
</dbReference>
<evidence type="ECO:0000313" key="16">
    <source>
        <dbReference type="Proteomes" id="UP000015105"/>
    </source>
</evidence>
<dbReference type="FunFam" id="2.40.70.10:FF:000009">
    <property type="entry name" value="Aspartic proteinase A1"/>
    <property type="match status" value="1"/>
</dbReference>
<evidence type="ECO:0000256" key="6">
    <source>
        <dbReference type="ARBA" id="ARBA00023145"/>
    </source>
</evidence>
<dbReference type="GO" id="GO:0006629">
    <property type="term" value="P:lipid metabolic process"/>
    <property type="evidence" value="ECO:0007669"/>
    <property type="project" value="InterPro"/>
</dbReference>
<feature type="disulfide bond" evidence="10">
    <location>
        <begin position="132"/>
        <end position="138"/>
    </location>
</feature>
<dbReference type="PROSITE" id="PS51767">
    <property type="entry name" value="PEPTIDASE_A1"/>
    <property type="match status" value="1"/>
</dbReference>
<dbReference type="Proteomes" id="UP000015105">
    <property type="component" value="Chromosome 6D"/>
</dbReference>
<dbReference type="PANTHER" id="PTHR47966:SF27">
    <property type="entry name" value="PEPTIDASE A1 DOMAIN-CONTAINING PROTEIN"/>
    <property type="match status" value="1"/>
</dbReference>
<evidence type="ECO:0000256" key="5">
    <source>
        <dbReference type="ARBA" id="ARBA00022801"/>
    </source>
</evidence>
<dbReference type="GO" id="GO:0004190">
    <property type="term" value="F:aspartic-type endopeptidase activity"/>
    <property type="evidence" value="ECO:0007669"/>
    <property type="project" value="UniProtKB-KW"/>
</dbReference>
<keyword evidence="16" id="KW-1185">Reference proteome</keyword>
<dbReference type="InterPro" id="IPR021109">
    <property type="entry name" value="Peptidase_aspartic_dom_sf"/>
</dbReference>
<dbReference type="Pfam" id="PF05184">
    <property type="entry name" value="SapB_1"/>
    <property type="match status" value="1"/>
</dbReference>
<name>A0A453PYK3_AEGTS</name>
<dbReference type="SUPFAM" id="SSF50630">
    <property type="entry name" value="Acid proteases"/>
    <property type="match status" value="1"/>
</dbReference>
<evidence type="ECO:0000256" key="1">
    <source>
        <dbReference type="ARBA" id="ARBA00007447"/>
    </source>
</evidence>
<dbReference type="InterPro" id="IPR007856">
    <property type="entry name" value="SapB_1"/>
</dbReference>
<evidence type="ECO:0000313" key="15">
    <source>
        <dbReference type="EnsemblPlants" id="AET6Gv20917200.2"/>
    </source>
</evidence>
<evidence type="ECO:0000256" key="8">
    <source>
        <dbReference type="ARBA" id="ARBA00023180"/>
    </source>
</evidence>
<feature type="domain" description="Peptidase A1" evidence="14">
    <location>
        <begin position="101"/>
        <end position="556"/>
    </location>
</feature>
<evidence type="ECO:0000256" key="12">
    <source>
        <dbReference type="SAM" id="SignalP"/>
    </source>
</evidence>
<evidence type="ECO:0000256" key="3">
    <source>
        <dbReference type="ARBA" id="ARBA00022729"/>
    </source>
</evidence>
<dbReference type="InterPro" id="IPR033121">
    <property type="entry name" value="PEPTIDASE_A1"/>
</dbReference>
<dbReference type="Pfam" id="PF03489">
    <property type="entry name" value="SapB_2"/>
    <property type="match status" value="1"/>
</dbReference>
<feature type="domain" description="Saposin B-type" evidence="13">
    <location>
        <begin position="429"/>
        <end position="470"/>
    </location>
</feature>
<protein>
    <recommendedName>
        <fullName evidence="17">Peptidase A1 domain-containing protein</fullName>
    </recommendedName>
</protein>
<dbReference type="SUPFAM" id="SSF47862">
    <property type="entry name" value="Saposin"/>
    <property type="match status" value="1"/>
</dbReference>
<sequence length="559" mass="60762">TVDCGDFSLGRSCLPTTMAAAGHLMLLSCVLLHALLAGPAEGLVRVPLTKRPVDEDGPVVAGEDAQRLLAWRHGLVYNADVPTTGEKGHAVALKNHLNAQYYGEVGVGTPPQNFTVIFDTGSADFWVPSSKCFLSIGCYLHASYKASKSATYKKNGKRVALRYGTGAISGYLSQDNVQVGGVVVKNQDFIEATREPSITFMFRKFDGILGLGFKEIARGGVEPVWYNMVNQHLVGSPVFSFWFNRHASEGQGGEIVFGGIDPKHHKEEHKYVPVTKKGYWQFDMGDVLIGGKSTGTNLPKKYNAYYCDYYTFIQIKSVYNHFTYTLYVLGLCTSRCAAIADSGTSLLVGPTAIITQINEKIGAPGIFSQECKEVASQYGQRILDLLLNEIDPTKICPSVGLCTHSGTQGVSNGSFGIRTVVDDETGRSNDAMCHVCEMAVMWAKNQLAQDQTQDLILKYINTLCGYIPSPMGESSVDCKRLASMPDVAFSIGGKKFALTPEQYILKIGEGDATKCISGFVAMDIPPPRGPIWILGDIFMGAYHTVFDYGKMKVGFAKAA</sequence>
<evidence type="ECO:0008006" key="17">
    <source>
        <dbReference type="Google" id="ProtNLM"/>
    </source>
</evidence>
<dbReference type="InterPro" id="IPR011001">
    <property type="entry name" value="Saposin-like"/>
</dbReference>
<dbReference type="FunFam" id="2.40.70.10:FF:000002">
    <property type="entry name" value="Vacuolar aspartic proteinase"/>
    <property type="match status" value="1"/>
</dbReference>
<feature type="active site" evidence="9">
    <location>
        <position position="341"/>
    </location>
</feature>